<protein>
    <submittedName>
        <fullName evidence="3">Uncharacterized protein</fullName>
    </submittedName>
</protein>
<sequence length="282" mass="29142">MSKSFIYNLILTIVAIVVFIFIGASVYDAFTRNPVNRGLDGTAASTVSGQIEAATPTATQPGQPTPADNAAGDSTSSGTDAASTTRDKKQADAAYDQTNDPTRSAPPAERTTSDAPNTNEPAAAASSARPDEAPAPATSPARTAPAPRQEPAPSPSTSIDPAAPAGTSAPAARSNPDLRSVIPPVPTAPPRAEGTRPPVTTDQDMYNATDSGQDNGNISDSFPAPVSNFPAPVGSDMPDNNNTNPRNTNPPMGAAPGSPSPEQQRLEELRRQKEQLRRDMGF</sequence>
<evidence type="ECO:0000256" key="1">
    <source>
        <dbReference type="SAM" id="MobiDB-lite"/>
    </source>
</evidence>
<feature type="compositionally biased region" description="Basic and acidic residues" evidence="1">
    <location>
        <begin position="264"/>
        <end position="282"/>
    </location>
</feature>
<proteinExistence type="predicted"/>
<dbReference type="OrthoDB" id="8685703at2"/>
<feature type="compositionally biased region" description="Low complexity" evidence="1">
    <location>
        <begin position="236"/>
        <end position="263"/>
    </location>
</feature>
<keyword evidence="2" id="KW-0472">Membrane</keyword>
<feature type="compositionally biased region" description="Low complexity" evidence="1">
    <location>
        <begin position="161"/>
        <end position="172"/>
    </location>
</feature>
<feature type="compositionally biased region" description="Polar residues" evidence="1">
    <location>
        <begin position="198"/>
        <end position="220"/>
    </location>
</feature>
<feature type="compositionally biased region" description="Low complexity" evidence="1">
    <location>
        <begin position="55"/>
        <end position="84"/>
    </location>
</feature>
<dbReference type="EMBL" id="AYXT01000010">
    <property type="protein sequence ID" value="ETF02404.1"/>
    <property type="molecule type" value="Genomic_DNA"/>
</dbReference>
<keyword evidence="4" id="KW-1185">Reference proteome</keyword>
<evidence type="ECO:0000313" key="4">
    <source>
        <dbReference type="Proteomes" id="UP000018733"/>
    </source>
</evidence>
<feature type="transmembrane region" description="Helical" evidence="2">
    <location>
        <begin position="6"/>
        <end position="27"/>
    </location>
</feature>
<dbReference type="RefSeq" id="WP_024005993.1">
    <property type="nucleotide sequence ID" value="NZ_KI650980.1"/>
</dbReference>
<keyword evidence="2" id="KW-0812">Transmembrane</keyword>
<reference evidence="3 4" key="1">
    <citation type="journal article" date="2014" name="Genome Announc.">
        <title>Draft Genome Sequence of Advenella kashmirensis Strain W13003, a Polycyclic Aromatic Hydrocarbon-Degrading Bacterium.</title>
        <authorList>
            <person name="Wang X."/>
            <person name="Jin D."/>
            <person name="Zhou L."/>
            <person name="Wu L."/>
            <person name="An W."/>
            <person name="Zhao L."/>
        </authorList>
    </citation>
    <scope>NUCLEOTIDE SEQUENCE [LARGE SCALE GENOMIC DNA]</scope>
    <source>
        <strain evidence="3 4">W13003</strain>
    </source>
</reference>
<keyword evidence="2" id="KW-1133">Transmembrane helix</keyword>
<dbReference type="AlphaFoldDB" id="V8QTR6"/>
<dbReference type="HOGENOM" id="CLU_1060213_0_0_4"/>
<feature type="region of interest" description="Disordered" evidence="1">
    <location>
        <begin position="55"/>
        <end position="282"/>
    </location>
</feature>
<comment type="caution">
    <text evidence="3">The sequence shown here is derived from an EMBL/GenBank/DDBJ whole genome shotgun (WGS) entry which is preliminary data.</text>
</comment>
<dbReference type="PATRIC" id="fig|1424334.3.peg.3059"/>
<dbReference type="STRING" id="1424334.W822_15205"/>
<dbReference type="Proteomes" id="UP000018733">
    <property type="component" value="Unassembled WGS sequence"/>
</dbReference>
<organism evidence="3 4">
    <name type="scientific">Advenella kashmirensis W13003</name>
    <dbReference type="NCBI Taxonomy" id="1424334"/>
    <lineage>
        <taxon>Bacteria</taxon>
        <taxon>Pseudomonadati</taxon>
        <taxon>Pseudomonadota</taxon>
        <taxon>Betaproteobacteria</taxon>
        <taxon>Burkholderiales</taxon>
        <taxon>Alcaligenaceae</taxon>
    </lineage>
</organism>
<accession>V8QTR6</accession>
<feature type="compositionally biased region" description="Low complexity" evidence="1">
    <location>
        <begin position="114"/>
        <end position="147"/>
    </location>
</feature>
<name>V8QTR6_9BURK</name>
<evidence type="ECO:0000313" key="3">
    <source>
        <dbReference type="EMBL" id="ETF02404.1"/>
    </source>
</evidence>
<evidence type="ECO:0000256" key="2">
    <source>
        <dbReference type="SAM" id="Phobius"/>
    </source>
</evidence>
<gene>
    <name evidence="3" type="ORF">W822_15205</name>
</gene>